<dbReference type="AlphaFoldDB" id="A0A075P2D0"/>
<accession>A0A075P2D0</accession>
<dbReference type="GeneID" id="78256318"/>
<reference evidence="6 7" key="1">
    <citation type="submission" date="2014-06" db="EMBL/GenBank/DDBJ databases">
        <title>Genomes of Alteromonas australica, a world apart.</title>
        <authorList>
            <person name="Gonzaga A."/>
            <person name="Lopez-Perez M."/>
            <person name="Rodriguez-Valera F."/>
        </authorList>
    </citation>
    <scope>NUCLEOTIDE SEQUENCE [LARGE SCALE GENOMIC DNA]</scope>
    <source>
        <strain evidence="6 7">H 17</strain>
    </source>
</reference>
<dbReference type="GO" id="GO:0005524">
    <property type="term" value="F:ATP binding"/>
    <property type="evidence" value="ECO:0007669"/>
    <property type="project" value="UniProtKB-KW"/>
</dbReference>
<dbReference type="PANTHER" id="PTHR42794:SF2">
    <property type="entry name" value="ABC TRANSPORTER ATP-BINDING PROTEIN"/>
    <property type="match status" value="1"/>
</dbReference>
<dbReference type="InterPro" id="IPR003439">
    <property type="entry name" value="ABC_transporter-like_ATP-bd"/>
</dbReference>
<keyword evidence="7" id="KW-1185">Reference proteome</keyword>
<dbReference type="SMART" id="SM00382">
    <property type="entry name" value="AAA"/>
    <property type="match status" value="1"/>
</dbReference>
<keyword evidence="3" id="KW-0547">Nucleotide-binding</keyword>
<dbReference type="Pfam" id="PF00005">
    <property type="entry name" value="ABC_tran"/>
    <property type="match status" value="1"/>
</dbReference>
<evidence type="ECO:0000256" key="3">
    <source>
        <dbReference type="ARBA" id="ARBA00022741"/>
    </source>
</evidence>
<dbReference type="RefSeq" id="WP_044058034.1">
    <property type="nucleotide sequence ID" value="NZ_CBCSKJ010000002.1"/>
</dbReference>
<dbReference type="InterPro" id="IPR027417">
    <property type="entry name" value="P-loop_NTPase"/>
</dbReference>
<dbReference type="CDD" id="cd03214">
    <property type="entry name" value="ABC_Iron-Siderophores_B12_Hemin"/>
    <property type="match status" value="1"/>
</dbReference>
<evidence type="ECO:0000313" key="6">
    <source>
        <dbReference type="EMBL" id="AIF99996.1"/>
    </source>
</evidence>
<dbReference type="SUPFAM" id="SSF52540">
    <property type="entry name" value="P-loop containing nucleoside triphosphate hydrolases"/>
    <property type="match status" value="1"/>
</dbReference>
<gene>
    <name evidence="6" type="ORF">EP13_15630</name>
</gene>
<proteinExistence type="inferred from homology"/>
<dbReference type="InterPro" id="IPR003593">
    <property type="entry name" value="AAA+_ATPase"/>
</dbReference>
<feature type="domain" description="ABC transporter" evidence="5">
    <location>
        <begin position="7"/>
        <end position="242"/>
    </location>
</feature>
<evidence type="ECO:0000256" key="2">
    <source>
        <dbReference type="ARBA" id="ARBA00022448"/>
    </source>
</evidence>
<dbReference type="FunFam" id="3.40.50.300:FF:000134">
    <property type="entry name" value="Iron-enterobactin ABC transporter ATP-binding protein"/>
    <property type="match status" value="1"/>
</dbReference>
<evidence type="ECO:0000256" key="1">
    <source>
        <dbReference type="ARBA" id="ARBA00005417"/>
    </source>
</evidence>
<comment type="similarity">
    <text evidence="1">Belongs to the ABC transporter superfamily.</text>
</comment>
<keyword evidence="2" id="KW-0813">Transport</keyword>
<evidence type="ECO:0000259" key="5">
    <source>
        <dbReference type="PROSITE" id="PS50893"/>
    </source>
</evidence>
<organism evidence="6 7">
    <name type="scientific">Alteromonas australica</name>
    <dbReference type="NCBI Taxonomy" id="589873"/>
    <lineage>
        <taxon>Bacteria</taxon>
        <taxon>Pseudomonadati</taxon>
        <taxon>Pseudomonadota</taxon>
        <taxon>Gammaproteobacteria</taxon>
        <taxon>Alteromonadales</taxon>
        <taxon>Alteromonadaceae</taxon>
        <taxon>Alteromonas/Salinimonas group</taxon>
        <taxon>Alteromonas</taxon>
    </lineage>
</organism>
<dbReference type="Proteomes" id="UP000056090">
    <property type="component" value="Chromosome"/>
</dbReference>
<dbReference type="PROSITE" id="PS50893">
    <property type="entry name" value="ABC_TRANSPORTER_2"/>
    <property type="match status" value="1"/>
</dbReference>
<dbReference type="PANTHER" id="PTHR42794">
    <property type="entry name" value="HEMIN IMPORT ATP-BINDING PROTEIN HMUV"/>
    <property type="match status" value="1"/>
</dbReference>
<evidence type="ECO:0000256" key="4">
    <source>
        <dbReference type="ARBA" id="ARBA00022840"/>
    </source>
</evidence>
<evidence type="ECO:0000313" key="7">
    <source>
        <dbReference type="Proteomes" id="UP000056090"/>
    </source>
</evidence>
<dbReference type="eggNOG" id="COG1120">
    <property type="taxonomic scope" value="Bacteria"/>
</dbReference>
<name>A0A075P2D0_9ALTE</name>
<sequence length="271" mass="29506">MSINSALCIHQVSLSIGDKAILKNINFGVERGEVLGVLGPNGAGKTSLLKVIAGQKRHQGVVNWCGHGVADYSIQALAREIAVVNQLNDVVFSVTLKQVVRMGLLPHKTLLSRETATDSQRVEDAIQAVGLEGKLHQEYSSLSGGEQQRGLIARALVQGSPLLILDEPVNHLDVYYQHQVLQLLHDLARQLGVTVVMSLHDMNLASQYCDKIALLNSGDLIAYGEPEPVLNADLLTRVFSIPCEVKTQNGKPHVSFTPSRKTVLDLSRWGK</sequence>
<dbReference type="KEGG" id="aal:EP13_15630"/>
<dbReference type="GO" id="GO:0016887">
    <property type="term" value="F:ATP hydrolysis activity"/>
    <property type="evidence" value="ECO:0007669"/>
    <property type="project" value="InterPro"/>
</dbReference>
<protein>
    <recommendedName>
        <fullName evidence="5">ABC transporter domain-containing protein</fullName>
    </recommendedName>
</protein>
<dbReference type="EMBL" id="CP008849">
    <property type="protein sequence ID" value="AIF99996.1"/>
    <property type="molecule type" value="Genomic_DNA"/>
</dbReference>
<keyword evidence="4" id="KW-0067">ATP-binding</keyword>
<dbReference type="Gene3D" id="3.40.50.300">
    <property type="entry name" value="P-loop containing nucleotide triphosphate hydrolases"/>
    <property type="match status" value="1"/>
</dbReference>